<dbReference type="STRING" id="592010.GCWU000182_000152"/>
<keyword evidence="3" id="KW-1185">Reference proteome</keyword>
<evidence type="ECO:0000256" key="1">
    <source>
        <dbReference type="SAM" id="Phobius"/>
    </source>
</evidence>
<dbReference type="HOGENOM" id="CLU_2949514_0_0_9"/>
<evidence type="ECO:0000313" key="2">
    <source>
        <dbReference type="EMBL" id="ESK66465.1"/>
    </source>
</evidence>
<name>W1Q5C9_ABIDE</name>
<keyword evidence="1" id="KW-0812">Transmembrane</keyword>
<evidence type="ECO:0000313" key="3">
    <source>
        <dbReference type="Proteomes" id="UP000019050"/>
    </source>
</evidence>
<dbReference type="AlphaFoldDB" id="W1Q5C9"/>
<proteinExistence type="predicted"/>
<gene>
    <name evidence="2" type="ORF">GCWU000182_000152</name>
</gene>
<feature type="transmembrane region" description="Helical" evidence="1">
    <location>
        <begin position="20"/>
        <end position="38"/>
    </location>
</feature>
<keyword evidence="1" id="KW-0472">Membrane</keyword>
<accession>W1Q5C9</accession>
<keyword evidence="1" id="KW-1133">Transmembrane helix</keyword>
<comment type="caution">
    <text evidence="2">The sequence shown here is derived from an EMBL/GenBank/DDBJ whole genome shotgun (WGS) entry which is preliminary data.</text>
</comment>
<sequence>MLNPASERLHMVEEVTGLNAPLGLTSGNTSVGLALTIIKDVMKQIRYKQGGTAAYRPCM</sequence>
<organism evidence="2 3">
    <name type="scientific">Abiotrophia defectiva ATCC 49176</name>
    <dbReference type="NCBI Taxonomy" id="592010"/>
    <lineage>
        <taxon>Bacteria</taxon>
        <taxon>Bacillati</taxon>
        <taxon>Bacillota</taxon>
        <taxon>Bacilli</taxon>
        <taxon>Lactobacillales</taxon>
        <taxon>Aerococcaceae</taxon>
        <taxon>Abiotrophia</taxon>
    </lineage>
</organism>
<dbReference type="Proteomes" id="UP000019050">
    <property type="component" value="Unassembled WGS sequence"/>
</dbReference>
<protein>
    <submittedName>
        <fullName evidence="2">Uncharacterized protein</fullName>
    </submittedName>
</protein>
<reference evidence="2" key="1">
    <citation type="submission" date="2013-06" db="EMBL/GenBank/DDBJ databases">
        <authorList>
            <person name="Weinstock G."/>
            <person name="Sodergren E."/>
            <person name="Clifton S."/>
            <person name="Fulton L."/>
            <person name="Fulton B."/>
            <person name="Courtney L."/>
            <person name="Fronick C."/>
            <person name="Harrison M."/>
            <person name="Strong C."/>
            <person name="Farmer C."/>
            <person name="Delahaunty K."/>
            <person name="Markovic C."/>
            <person name="Hall O."/>
            <person name="Minx P."/>
            <person name="Tomlinson C."/>
            <person name="Mitreva M."/>
            <person name="Nelson J."/>
            <person name="Hou S."/>
            <person name="Wollam A."/>
            <person name="Pepin K.H."/>
            <person name="Johnson M."/>
            <person name="Bhonagiri V."/>
            <person name="Nash W.E."/>
            <person name="Warren W."/>
            <person name="Chinwalla A."/>
            <person name="Mardis E.R."/>
            <person name="Wilson R.K."/>
        </authorList>
    </citation>
    <scope>NUCLEOTIDE SEQUENCE [LARGE SCALE GENOMIC DNA]</scope>
    <source>
        <strain evidence="2">ATCC 49176</strain>
    </source>
</reference>
<dbReference type="EMBL" id="ACIN03000001">
    <property type="protein sequence ID" value="ESK66465.1"/>
    <property type="molecule type" value="Genomic_DNA"/>
</dbReference>